<evidence type="ECO:0008006" key="7">
    <source>
        <dbReference type="Google" id="ProtNLM"/>
    </source>
</evidence>
<evidence type="ECO:0000256" key="2">
    <source>
        <dbReference type="ARBA" id="ARBA00023043"/>
    </source>
</evidence>
<dbReference type="PANTHER" id="PTHR24193">
    <property type="entry name" value="ANKYRIN REPEAT PROTEIN"/>
    <property type="match status" value="1"/>
</dbReference>
<evidence type="ECO:0000313" key="6">
    <source>
        <dbReference type="Proteomes" id="UP000593566"/>
    </source>
</evidence>
<comment type="caution">
    <text evidence="5">The sequence shown here is derived from an EMBL/GenBank/DDBJ whole genome shotgun (WGS) entry which is preliminary data.</text>
</comment>
<evidence type="ECO:0000256" key="1">
    <source>
        <dbReference type="ARBA" id="ARBA00022737"/>
    </source>
</evidence>
<dbReference type="InterPro" id="IPR036770">
    <property type="entry name" value="Ankyrin_rpt-contain_sf"/>
</dbReference>
<feature type="repeat" description="ANK" evidence="3">
    <location>
        <begin position="49"/>
        <end position="81"/>
    </location>
</feature>
<feature type="compositionally biased region" description="Pro residues" evidence="4">
    <location>
        <begin position="1218"/>
        <end position="1231"/>
    </location>
</feature>
<feature type="repeat" description="ANK" evidence="3">
    <location>
        <begin position="120"/>
        <end position="149"/>
    </location>
</feature>
<dbReference type="Pfam" id="PF13637">
    <property type="entry name" value="Ank_4"/>
    <property type="match status" value="1"/>
</dbReference>
<dbReference type="SUPFAM" id="SSF48403">
    <property type="entry name" value="Ankyrin repeat"/>
    <property type="match status" value="1"/>
</dbReference>
<dbReference type="GO" id="GO:0005634">
    <property type="term" value="C:nucleus"/>
    <property type="evidence" value="ECO:0007669"/>
    <property type="project" value="TreeGrafter"/>
</dbReference>
<feature type="region of interest" description="Disordered" evidence="4">
    <location>
        <begin position="364"/>
        <end position="440"/>
    </location>
</feature>
<feature type="region of interest" description="Disordered" evidence="4">
    <location>
        <begin position="318"/>
        <end position="340"/>
    </location>
</feature>
<feature type="repeat" description="ANK" evidence="3">
    <location>
        <begin position="249"/>
        <end position="281"/>
    </location>
</feature>
<feature type="compositionally biased region" description="Low complexity" evidence="4">
    <location>
        <begin position="401"/>
        <end position="415"/>
    </location>
</feature>
<feature type="repeat" description="ANK" evidence="3">
    <location>
        <begin position="150"/>
        <end position="182"/>
    </location>
</feature>
<dbReference type="RefSeq" id="XP_037151937.1">
    <property type="nucleotide sequence ID" value="XM_037291575.1"/>
</dbReference>
<organism evidence="5 6">
    <name type="scientific">Letharia lupina</name>
    <dbReference type="NCBI Taxonomy" id="560253"/>
    <lineage>
        <taxon>Eukaryota</taxon>
        <taxon>Fungi</taxon>
        <taxon>Dikarya</taxon>
        <taxon>Ascomycota</taxon>
        <taxon>Pezizomycotina</taxon>
        <taxon>Lecanoromycetes</taxon>
        <taxon>OSLEUM clade</taxon>
        <taxon>Lecanoromycetidae</taxon>
        <taxon>Lecanorales</taxon>
        <taxon>Lecanorineae</taxon>
        <taxon>Parmeliaceae</taxon>
        <taxon>Letharia</taxon>
    </lineage>
</organism>
<dbReference type="PROSITE" id="PS50088">
    <property type="entry name" value="ANK_REPEAT"/>
    <property type="match status" value="6"/>
</dbReference>
<evidence type="ECO:0000256" key="4">
    <source>
        <dbReference type="SAM" id="MobiDB-lite"/>
    </source>
</evidence>
<accession>A0A8H6FC11</accession>
<dbReference type="EMBL" id="JACCJB010000011">
    <property type="protein sequence ID" value="KAF6222591.1"/>
    <property type="molecule type" value="Genomic_DNA"/>
</dbReference>
<feature type="compositionally biased region" description="Low complexity" evidence="4">
    <location>
        <begin position="1203"/>
        <end position="1217"/>
    </location>
</feature>
<protein>
    <recommendedName>
        <fullName evidence="7">Ankyrin repeat protein</fullName>
    </recommendedName>
</protein>
<proteinExistence type="predicted"/>
<feature type="region of interest" description="Disordered" evidence="4">
    <location>
        <begin position="1182"/>
        <end position="1262"/>
    </location>
</feature>
<dbReference type="Pfam" id="PF12796">
    <property type="entry name" value="Ank_2"/>
    <property type="match status" value="3"/>
</dbReference>
<keyword evidence="1" id="KW-0677">Repeat</keyword>
<dbReference type="GeneID" id="59329055"/>
<evidence type="ECO:0000313" key="5">
    <source>
        <dbReference type="EMBL" id="KAF6222591.1"/>
    </source>
</evidence>
<feature type="repeat" description="ANK" evidence="3">
    <location>
        <begin position="186"/>
        <end position="215"/>
    </location>
</feature>
<gene>
    <name evidence="5" type="ORF">HO133_000637</name>
</gene>
<dbReference type="PANTHER" id="PTHR24193:SF121">
    <property type="entry name" value="ADA2A-CONTAINING COMPLEX COMPONENT 3, ISOFORM D"/>
    <property type="match status" value="1"/>
</dbReference>
<name>A0A8H6FC11_9LECA</name>
<dbReference type="GO" id="GO:0000976">
    <property type="term" value="F:transcription cis-regulatory region binding"/>
    <property type="evidence" value="ECO:0007669"/>
    <property type="project" value="TreeGrafter"/>
</dbReference>
<feature type="compositionally biased region" description="Basic and acidic residues" evidence="4">
    <location>
        <begin position="319"/>
        <end position="333"/>
    </location>
</feature>
<evidence type="ECO:0000256" key="3">
    <source>
        <dbReference type="PROSITE-ProRule" id="PRU00023"/>
    </source>
</evidence>
<keyword evidence="6" id="KW-1185">Reference proteome</keyword>
<sequence length="1352" mass="148726">MASVEESARTLSKTDTLNQELYRESEFGHLKEVERLLDNGADVNAHGGQRGNALYAAASEGLVEVVKLLLERGADVNAKGGIFGNALQAASCSSGDNVEVVKLLLERGADVNAQGGLYGSALQAAVTKDHEEVVRLLLERGTDVNAQGGLYSNALRAASSRGHEEVVKLLLERGADVNAQGRLYGNPLQAAAAKGHEEVVKLLLERGADVNAQGGLYGSALQAAAAKGHEEVVRLLLERGADVNAQGGSYSSALQVAAAKGHEEVVKLLLERGADVNARGGLYGSALRVAAAKGHEEVMKLLERGADVNAQRLQVASLSEDHGKNRWPDKEADVNAQSGQYDNALQTASYKGHKRGAFQVAAESNLGLGETTQVPIPEETRDDSSDFGSEIMGDDDEDSGIGDSTATGDDSSGSGCEIMSDGDEDLECSGPTPPQYDSPLASLRDRISKPVEYFDGLRALAHLVYQNSMLQTYSKSYSPRMVVEQDKYSEPCPRYLGSLEKLAPGVFDPISDSDVVRICQDAAVTHNAFARDLLEILECRNVNAQTYSNLRRLQLHGFCLQKFSILTIDPHRHNVARLLPIDIQHILQLLKEIESVLRKTAELARHAPPSVASAKALFEQALGEQDDLLLSVPYCANFLTTLGLDLASPSVTRINLSIPAVLRLVANTVDLAVASYAGAHLSRFDEEYLGEDIAVIDVLGPFASLHKSQTPSIKLSRCQLQCLDAFHNSQPVWVFSSSDWEPRGHLFLSTKVEDFADIWGPLWKVVDPKVHSLCTRYVVGNGCIYKWKSQKATPRLLKNEILCHWISNTTIERGSEDSSNKEELVFPDSIDEGFDGNETLLIGAVAAGCERLALKRNCNFDLDRTRAALDHDGRVQMLGTVKEHTYKDSETYQLQVGHSGVNASASKQYKRRGQSLKQAFVEAWTTTPELRDPRLLQDFYGVEVSLCTQNAQRIQLGRILGLGSMCQYLRSFRWKTDSAKQAYFDALEGFREDSDALQRTWERHDQYQDDFGRAVLVCLKALEKTGINHKGQLTAFLSSQVTARPELIAMEPREHSWIGILKDSETSCCMAVIGDDCLEFKHGLGSTCGQSGRSVLRTALVINCRNKPRGLCKKYAYSHEAADGWSSRWSVRTMAIKSDVWLGKHGTLRLLSHLPEGTLLMDWRASPITTAVKNLIDKERPHREYSENVRKEARHTRPVGERTAASQTTSTTSEMDTPPSPPPPPSKPQPPTQSSHRTGESIPLNSPLRTHPKRGLPPTFASTYPHGHISGHPRTAEQQAAFDARKAEILRTMGRQDIEKAYEDVVCRIREELEESERRGGEVESEMEKLRMEREMERRVWGKLRGMKESGG</sequence>
<dbReference type="GO" id="GO:0045944">
    <property type="term" value="P:positive regulation of transcription by RNA polymerase II"/>
    <property type="evidence" value="ECO:0007669"/>
    <property type="project" value="TreeGrafter"/>
</dbReference>
<dbReference type="Gene3D" id="1.25.40.20">
    <property type="entry name" value="Ankyrin repeat-containing domain"/>
    <property type="match status" value="3"/>
</dbReference>
<keyword evidence="2 3" id="KW-0040">ANK repeat</keyword>
<dbReference type="InterPro" id="IPR002110">
    <property type="entry name" value="Ankyrin_rpt"/>
</dbReference>
<feature type="compositionally biased region" description="Basic and acidic residues" evidence="4">
    <location>
        <begin position="1182"/>
        <end position="1191"/>
    </location>
</feature>
<dbReference type="PROSITE" id="PS50297">
    <property type="entry name" value="ANK_REP_REGION"/>
    <property type="match status" value="6"/>
</dbReference>
<reference evidence="5 6" key="1">
    <citation type="journal article" date="2020" name="Genomics">
        <title>Complete, high-quality genomes from long-read metagenomic sequencing of two wolf lichen thalli reveals enigmatic genome architecture.</title>
        <authorList>
            <person name="McKenzie S.K."/>
            <person name="Walston R.F."/>
            <person name="Allen J.L."/>
        </authorList>
    </citation>
    <scope>NUCLEOTIDE SEQUENCE [LARGE SCALE GENOMIC DNA]</scope>
    <source>
        <strain evidence="5">WasteWater1</strain>
    </source>
</reference>
<dbReference type="Proteomes" id="UP000593566">
    <property type="component" value="Unassembled WGS sequence"/>
</dbReference>
<dbReference type="SMART" id="SM00248">
    <property type="entry name" value="ANK"/>
    <property type="match status" value="9"/>
</dbReference>
<dbReference type="PRINTS" id="PR01415">
    <property type="entry name" value="ANKYRIN"/>
</dbReference>
<feature type="repeat" description="ANK" evidence="3">
    <location>
        <begin position="219"/>
        <end position="248"/>
    </location>
</feature>
<dbReference type="InterPro" id="IPR050663">
    <property type="entry name" value="Ankyrin-SOCS_Box"/>
</dbReference>